<proteinExistence type="predicted"/>
<gene>
    <name evidence="1" type="ORF">LTS18_002925</name>
</gene>
<protein>
    <submittedName>
        <fullName evidence="1">Uncharacterized protein</fullName>
    </submittedName>
</protein>
<dbReference type="EMBL" id="JAWDJW010000007">
    <property type="protein sequence ID" value="KAK3082133.1"/>
    <property type="molecule type" value="Genomic_DNA"/>
</dbReference>
<evidence type="ECO:0000313" key="2">
    <source>
        <dbReference type="Proteomes" id="UP001186974"/>
    </source>
</evidence>
<keyword evidence="2" id="KW-1185">Reference proteome</keyword>
<dbReference type="Proteomes" id="UP001186974">
    <property type="component" value="Unassembled WGS sequence"/>
</dbReference>
<evidence type="ECO:0000313" key="1">
    <source>
        <dbReference type="EMBL" id="KAK3082133.1"/>
    </source>
</evidence>
<accession>A0ACC3DZH2</accession>
<sequence length="205" mass="22468">MYPKPTESTRWEHVETSSVPPVGATNPLHTIVIDGKALQASAVVHQILDATVSCPNLALVTVLVYPKPRPYPGGFGWDKRDLLSAFYALAAETKYRCFAISHHPPSLEKNRKTRSFELYLPEDAPCNLERVDSGAHAPSMASTCPLDCKFSRVEADKWGGEKEFARRTRGPRAGGEYIKITVIDAAASSFDGIIKSAANEPIPSW</sequence>
<reference evidence="1" key="1">
    <citation type="submission" date="2024-09" db="EMBL/GenBank/DDBJ databases">
        <title>Black Yeasts Isolated from many extreme environments.</title>
        <authorList>
            <person name="Coleine C."/>
            <person name="Stajich J.E."/>
            <person name="Selbmann L."/>
        </authorList>
    </citation>
    <scope>NUCLEOTIDE SEQUENCE</scope>
    <source>
        <strain evidence="1">CCFEE 5737</strain>
    </source>
</reference>
<comment type="caution">
    <text evidence="1">The sequence shown here is derived from an EMBL/GenBank/DDBJ whole genome shotgun (WGS) entry which is preliminary data.</text>
</comment>
<name>A0ACC3DZH2_9PEZI</name>
<organism evidence="1 2">
    <name type="scientific">Coniosporium uncinatum</name>
    <dbReference type="NCBI Taxonomy" id="93489"/>
    <lineage>
        <taxon>Eukaryota</taxon>
        <taxon>Fungi</taxon>
        <taxon>Dikarya</taxon>
        <taxon>Ascomycota</taxon>
        <taxon>Pezizomycotina</taxon>
        <taxon>Dothideomycetes</taxon>
        <taxon>Dothideomycetes incertae sedis</taxon>
        <taxon>Coniosporium</taxon>
    </lineage>
</organism>